<evidence type="ECO:0000256" key="5">
    <source>
        <dbReference type="ARBA" id="ARBA00023237"/>
    </source>
</evidence>
<evidence type="ECO:0000256" key="6">
    <source>
        <dbReference type="SAM" id="SignalP"/>
    </source>
</evidence>
<keyword evidence="4" id="KW-0472">Membrane</keyword>
<dbReference type="RefSeq" id="WP_154350614.1">
    <property type="nucleotide sequence ID" value="NZ_CP040433.1"/>
</dbReference>
<dbReference type="EMBL" id="CP060025">
    <property type="protein sequence ID" value="QNG76947.1"/>
    <property type="molecule type" value="Genomic_DNA"/>
</dbReference>
<reference evidence="7 8" key="1">
    <citation type="submission" date="2020-08" db="EMBL/GenBank/DDBJ databases">
        <title>Phenotypic and transcriptomic analysis of seven clinical Stenotrophomonas maltophilia isolates identify a small set of shared and commonly regulated genes involved in biofilm lifestyle.</title>
        <authorList>
            <person name="Alio I."/>
            <person name="Gudzuhn M."/>
            <person name="Streit W."/>
        </authorList>
    </citation>
    <scope>NUCLEOTIDE SEQUENCE [LARGE SCALE GENOMIC DNA]</scope>
    <source>
        <strain evidence="7 8">UHH_SKK55</strain>
    </source>
</reference>
<dbReference type="InterPro" id="IPR010583">
    <property type="entry name" value="MipA"/>
</dbReference>
<evidence type="ECO:0000256" key="4">
    <source>
        <dbReference type="ARBA" id="ARBA00023136"/>
    </source>
</evidence>
<evidence type="ECO:0000313" key="8">
    <source>
        <dbReference type="Proteomes" id="UP000515598"/>
    </source>
</evidence>
<evidence type="ECO:0008006" key="9">
    <source>
        <dbReference type="Google" id="ProtNLM"/>
    </source>
</evidence>
<protein>
    <recommendedName>
        <fullName evidence="9">MipA/OmpV family protein</fullName>
    </recommendedName>
</protein>
<evidence type="ECO:0000313" key="7">
    <source>
        <dbReference type="EMBL" id="QNG76947.1"/>
    </source>
</evidence>
<name>A0AAX1ICG3_STEMA</name>
<dbReference type="PANTHER" id="PTHR38776">
    <property type="entry name" value="MLTA-INTERACTING PROTEIN-RELATED"/>
    <property type="match status" value="1"/>
</dbReference>
<comment type="subcellular location">
    <subcellularLocation>
        <location evidence="1">Cell outer membrane</location>
    </subcellularLocation>
</comment>
<evidence type="ECO:0000256" key="3">
    <source>
        <dbReference type="ARBA" id="ARBA00022729"/>
    </source>
</evidence>
<organism evidence="7 8">
    <name type="scientific">Stenotrophomonas maltophilia</name>
    <name type="common">Pseudomonas maltophilia</name>
    <name type="synonym">Xanthomonas maltophilia</name>
    <dbReference type="NCBI Taxonomy" id="40324"/>
    <lineage>
        <taxon>Bacteria</taxon>
        <taxon>Pseudomonadati</taxon>
        <taxon>Pseudomonadota</taxon>
        <taxon>Gammaproteobacteria</taxon>
        <taxon>Lysobacterales</taxon>
        <taxon>Lysobacteraceae</taxon>
        <taxon>Stenotrophomonas</taxon>
        <taxon>Stenotrophomonas maltophilia group</taxon>
    </lineage>
</organism>
<dbReference type="Pfam" id="PF06629">
    <property type="entry name" value="MipA"/>
    <property type="match status" value="1"/>
</dbReference>
<keyword evidence="5" id="KW-0998">Cell outer membrane</keyword>
<accession>A0AAX1ICG3</accession>
<proteinExistence type="inferred from homology"/>
<feature type="signal peptide" evidence="6">
    <location>
        <begin position="1"/>
        <end position="36"/>
    </location>
</feature>
<dbReference type="GO" id="GO:0009279">
    <property type="term" value="C:cell outer membrane"/>
    <property type="evidence" value="ECO:0007669"/>
    <property type="project" value="UniProtKB-SubCell"/>
</dbReference>
<evidence type="ECO:0000256" key="1">
    <source>
        <dbReference type="ARBA" id="ARBA00004442"/>
    </source>
</evidence>
<dbReference type="Proteomes" id="UP000515598">
    <property type="component" value="Chromosome"/>
</dbReference>
<gene>
    <name evidence="7" type="ORF">GPNADHDJ_01130</name>
</gene>
<evidence type="ECO:0000256" key="2">
    <source>
        <dbReference type="ARBA" id="ARBA00005722"/>
    </source>
</evidence>
<sequence length="276" mass="30226">MLPSPLVAPRFKASTANMARVSALATVFACAAPAFAQQPPGEGEPEDSSWGLGLAVMSVQNAYKGTDRETKVLPMISYENRFVKLGGPNLELKLPGIELSGSQRLNFGVTTQLFDGAGYEAKDSPALAGMAERKSSIWVGAKMEWENDLADVKLEWLGDASGKSKGQRLALGLERKIMLSPRLMLIPQVGVEWVDKKYVNYYYGVRDSEATAGRSAYTGKATLNPEISLSGIYRFDRHHSMMLNVGVRSFGKEIKNSPIVGRSTENRVMLGYKYSF</sequence>
<comment type="similarity">
    <text evidence="2">Belongs to the MipA/OmpV family.</text>
</comment>
<keyword evidence="3 6" id="KW-0732">Signal</keyword>
<dbReference type="AlphaFoldDB" id="A0AAX1ICG3"/>
<dbReference type="PANTHER" id="PTHR38776:SF1">
    <property type="entry name" value="MLTA-INTERACTING PROTEIN-RELATED"/>
    <property type="match status" value="1"/>
</dbReference>
<feature type="chain" id="PRO_5043959648" description="MipA/OmpV family protein" evidence="6">
    <location>
        <begin position="37"/>
        <end position="276"/>
    </location>
</feature>